<dbReference type="AlphaFoldDB" id="A0A813KW44"/>
<reference evidence="2" key="1">
    <citation type="submission" date="2021-02" db="EMBL/GenBank/DDBJ databases">
        <authorList>
            <person name="Dougan E. K."/>
            <person name="Rhodes N."/>
            <person name="Thang M."/>
            <person name="Chan C."/>
        </authorList>
    </citation>
    <scope>NUCLEOTIDE SEQUENCE</scope>
</reference>
<feature type="region of interest" description="Disordered" evidence="1">
    <location>
        <begin position="90"/>
        <end position="141"/>
    </location>
</feature>
<accession>A0A813KW44</accession>
<dbReference type="EMBL" id="CAJNNW010032485">
    <property type="protein sequence ID" value="CAE8713356.1"/>
    <property type="molecule type" value="Genomic_DNA"/>
</dbReference>
<organism evidence="2 3">
    <name type="scientific">Polarella glacialis</name>
    <name type="common">Dinoflagellate</name>
    <dbReference type="NCBI Taxonomy" id="89957"/>
    <lineage>
        <taxon>Eukaryota</taxon>
        <taxon>Sar</taxon>
        <taxon>Alveolata</taxon>
        <taxon>Dinophyceae</taxon>
        <taxon>Suessiales</taxon>
        <taxon>Suessiaceae</taxon>
        <taxon>Polarella</taxon>
    </lineage>
</organism>
<evidence type="ECO:0000256" key="1">
    <source>
        <dbReference type="SAM" id="MobiDB-lite"/>
    </source>
</evidence>
<sequence length="206" mass="21319">EDMEAIRNHIHHIKAALRAIGVDHAAVEGSRPQRHPSYTSPLVANPVIANSASAITFRAPSMESASDLNSFRGGDMQRSSSAFSAVRAHSPRSSGFRSPVLTPAGSVRSMSSRGYATPSRGGVAGPPSSGGYMSARPSSQPSAAPQATAVVVPQWAWQAPSAASGGARAPVVATVVPHKNLLTNSSQDVLAQLVTPSRAVRRAPVQ</sequence>
<proteinExistence type="predicted"/>
<gene>
    <name evidence="2" type="ORF">PGLA2088_LOCUS37485</name>
</gene>
<name>A0A813KW44_POLGL</name>
<protein>
    <submittedName>
        <fullName evidence="2">Uncharacterized protein</fullName>
    </submittedName>
</protein>
<dbReference type="Proteomes" id="UP000626109">
    <property type="component" value="Unassembled WGS sequence"/>
</dbReference>
<evidence type="ECO:0000313" key="3">
    <source>
        <dbReference type="Proteomes" id="UP000626109"/>
    </source>
</evidence>
<comment type="caution">
    <text evidence="2">The sequence shown here is derived from an EMBL/GenBank/DDBJ whole genome shotgun (WGS) entry which is preliminary data.</text>
</comment>
<evidence type="ECO:0000313" key="2">
    <source>
        <dbReference type="EMBL" id="CAE8713356.1"/>
    </source>
</evidence>
<feature type="non-terminal residue" evidence="2">
    <location>
        <position position="1"/>
    </location>
</feature>
<feature type="non-terminal residue" evidence="2">
    <location>
        <position position="206"/>
    </location>
</feature>